<name>A0A1D1VT62_RAMVA</name>
<reference evidence="2 3" key="1">
    <citation type="journal article" date="2016" name="Nat. Commun.">
        <title>Extremotolerant tardigrade genome and improved radiotolerance of human cultured cells by tardigrade-unique protein.</title>
        <authorList>
            <person name="Hashimoto T."/>
            <person name="Horikawa D.D."/>
            <person name="Saito Y."/>
            <person name="Kuwahara H."/>
            <person name="Kozuka-Hata H."/>
            <person name="Shin-I T."/>
            <person name="Minakuchi Y."/>
            <person name="Ohishi K."/>
            <person name="Motoyama A."/>
            <person name="Aizu T."/>
            <person name="Enomoto A."/>
            <person name="Kondo K."/>
            <person name="Tanaka S."/>
            <person name="Hara Y."/>
            <person name="Koshikawa S."/>
            <person name="Sagara H."/>
            <person name="Miura T."/>
            <person name="Yokobori S."/>
            <person name="Miyagawa K."/>
            <person name="Suzuki Y."/>
            <person name="Kubo T."/>
            <person name="Oyama M."/>
            <person name="Kohara Y."/>
            <person name="Fujiyama A."/>
            <person name="Arakawa K."/>
            <person name="Katayama T."/>
            <person name="Toyoda A."/>
            <person name="Kunieda T."/>
        </authorList>
    </citation>
    <scope>NUCLEOTIDE SEQUENCE [LARGE SCALE GENOMIC DNA]</scope>
    <source>
        <strain evidence="2 3">YOKOZUNA-1</strain>
    </source>
</reference>
<proteinExistence type="predicted"/>
<organism evidence="2 3">
    <name type="scientific">Ramazzottius varieornatus</name>
    <name type="common">Water bear</name>
    <name type="synonym">Tardigrade</name>
    <dbReference type="NCBI Taxonomy" id="947166"/>
    <lineage>
        <taxon>Eukaryota</taxon>
        <taxon>Metazoa</taxon>
        <taxon>Ecdysozoa</taxon>
        <taxon>Tardigrada</taxon>
        <taxon>Eutardigrada</taxon>
        <taxon>Parachela</taxon>
        <taxon>Hypsibioidea</taxon>
        <taxon>Ramazzottiidae</taxon>
        <taxon>Ramazzottius</taxon>
    </lineage>
</organism>
<feature type="compositionally biased region" description="Polar residues" evidence="1">
    <location>
        <begin position="1"/>
        <end position="12"/>
    </location>
</feature>
<sequence>MEQNPAHQSINETDVPPTFGQKSNLSYPETAEAVITQCWGRVVVASGMVAENEGLQSVQEMEPLQELEPVQELRPVQEVELEVELGLLVVSAVFGSLELGIRLCSRSRPYCAPSLDEHDCRASRRL</sequence>
<accession>A0A1D1VT62</accession>
<comment type="caution">
    <text evidence="2">The sequence shown here is derived from an EMBL/GenBank/DDBJ whole genome shotgun (WGS) entry which is preliminary data.</text>
</comment>
<dbReference type="Proteomes" id="UP000186922">
    <property type="component" value="Unassembled WGS sequence"/>
</dbReference>
<dbReference type="EMBL" id="BDGG01000010">
    <property type="protein sequence ID" value="GAV04151.1"/>
    <property type="molecule type" value="Genomic_DNA"/>
</dbReference>
<keyword evidence="3" id="KW-1185">Reference proteome</keyword>
<evidence type="ECO:0000313" key="2">
    <source>
        <dbReference type="EMBL" id="GAV04151.1"/>
    </source>
</evidence>
<feature type="region of interest" description="Disordered" evidence="1">
    <location>
        <begin position="1"/>
        <end position="23"/>
    </location>
</feature>
<gene>
    <name evidence="2" type="primary">RvY_14473-1</name>
    <name evidence="2" type="synonym">RvY_14473.1</name>
    <name evidence="2" type="ORF">RvY_14473</name>
</gene>
<dbReference type="AlphaFoldDB" id="A0A1D1VT62"/>
<evidence type="ECO:0000256" key="1">
    <source>
        <dbReference type="SAM" id="MobiDB-lite"/>
    </source>
</evidence>
<protein>
    <submittedName>
        <fullName evidence="2">Uncharacterized protein</fullName>
    </submittedName>
</protein>
<evidence type="ECO:0000313" key="3">
    <source>
        <dbReference type="Proteomes" id="UP000186922"/>
    </source>
</evidence>